<dbReference type="OrthoDB" id="6478209at2"/>
<feature type="chain" id="PRO_5006709327" evidence="1">
    <location>
        <begin position="22"/>
        <end position="120"/>
    </location>
</feature>
<evidence type="ECO:0000256" key="1">
    <source>
        <dbReference type="SAM" id="SignalP"/>
    </source>
</evidence>
<keyword evidence="1" id="KW-0732">Signal</keyword>
<dbReference type="RefSeq" id="WP_050534707.1">
    <property type="nucleotide sequence ID" value="NZ_CTKE01000004.1"/>
</dbReference>
<dbReference type="AlphaFoldDB" id="A0A0U1HQA6"/>
<feature type="signal peptide" evidence="1">
    <location>
        <begin position="1"/>
        <end position="21"/>
    </location>
</feature>
<accession>A0A0U1HQA6</accession>
<dbReference type="Proteomes" id="UP000042054">
    <property type="component" value="Unassembled WGS sequence"/>
</dbReference>
<dbReference type="EMBL" id="CTKE01000004">
    <property type="protein sequence ID" value="CQI88755.1"/>
    <property type="molecule type" value="Genomic_DNA"/>
</dbReference>
<gene>
    <name evidence="2" type="ORF">ERS008555_01105</name>
</gene>
<organism evidence="2 3">
    <name type="scientific">Yersinia rohdei</name>
    <dbReference type="NCBI Taxonomy" id="29485"/>
    <lineage>
        <taxon>Bacteria</taxon>
        <taxon>Pseudomonadati</taxon>
        <taxon>Pseudomonadota</taxon>
        <taxon>Gammaproteobacteria</taxon>
        <taxon>Enterobacterales</taxon>
        <taxon>Yersiniaceae</taxon>
        <taxon>Yersinia</taxon>
    </lineage>
</organism>
<evidence type="ECO:0000313" key="2">
    <source>
        <dbReference type="EMBL" id="CQI88755.1"/>
    </source>
</evidence>
<proteinExistence type="predicted"/>
<protein>
    <submittedName>
        <fullName evidence="2">Type IV pilus biogenesis protein PilP</fullName>
    </submittedName>
</protein>
<evidence type="ECO:0000313" key="3">
    <source>
        <dbReference type="Proteomes" id="UP000042054"/>
    </source>
</evidence>
<reference evidence="2 3" key="1">
    <citation type="submission" date="2015-03" db="EMBL/GenBank/DDBJ databases">
        <authorList>
            <person name="Murphy D."/>
        </authorList>
    </citation>
    <scope>NUCLEOTIDE SEQUENCE [LARGE SCALE GENOMIC DNA]</scope>
    <source>
        <strain evidence="2 3">68/02</strain>
    </source>
</reference>
<sequence>MVLWLARLLLIAVLWGPTVSAEPLSAAYGRDPFQQISAQSCGDDREKLANWQLQGIVHGNQYHSAWVQHSEGQWQKLVTGTPLLPYWQVTHISSRQVSLEHVNPDRACLGLSGAVVLSMK</sequence>
<dbReference type="STRING" id="29485.CH64_2394"/>
<name>A0A0U1HQA6_YERRO</name>